<sequence length="35" mass="4136">MMNNHLKHNQPSNTMVGIFLRKIERRNASGRKRSI</sequence>
<accession>A0A8S5PDB2</accession>
<evidence type="ECO:0000313" key="1">
    <source>
        <dbReference type="EMBL" id="DAE04597.1"/>
    </source>
</evidence>
<protein>
    <submittedName>
        <fullName evidence="1">Uncharacterized protein</fullName>
    </submittedName>
</protein>
<organism evidence="1">
    <name type="scientific">Myoviridae sp. ctvns3</name>
    <dbReference type="NCBI Taxonomy" id="2825204"/>
    <lineage>
        <taxon>Viruses</taxon>
        <taxon>Duplodnaviria</taxon>
        <taxon>Heunggongvirae</taxon>
        <taxon>Uroviricota</taxon>
        <taxon>Caudoviricetes</taxon>
    </lineage>
</organism>
<reference evidence="1" key="1">
    <citation type="journal article" date="2021" name="Proc. Natl. Acad. Sci. U.S.A.">
        <title>A Catalog of Tens of Thousands of Viruses from Human Metagenomes Reveals Hidden Associations with Chronic Diseases.</title>
        <authorList>
            <person name="Tisza M.J."/>
            <person name="Buck C.B."/>
        </authorList>
    </citation>
    <scope>NUCLEOTIDE SEQUENCE</scope>
    <source>
        <strain evidence="1">Ctvns3</strain>
    </source>
</reference>
<name>A0A8S5PDB2_9CAUD</name>
<proteinExistence type="predicted"/>
<dbReference type="EMBL" id="BK015391">
    <property type="protein sequence ID" value="DAE04597.1"/>
    <property type="molecule type" value="Genomic_DNA"/>
</dbReference>